<dbReference type="OrthoDB" id="2740448at2759"/>
<gene>
    <name evidence="2" type="ORF">APUU_71171S</name>
</gene>
<evidence type="ECO:0008006" key="4">
    <source>
        <dbReference type="Google" id="ProtNLM"/>
    </source>
</evidence>
<reference evidence="2" key="1">
    <citation type="submission" date="2021-01" db="EMBL/GenBank/DDBJ databases">
        <authorList>
            <consortium name="Aspergillus puulaauensis MK2 genome sequencing consortium"/>
            <person name="Kazuki M."/>
            <person name="Futagami T."/>
        </authorList>
    </citation>
    <scope>NUCLEOTIDE SEQUENCE</scope>
    <source>
        <strain evidence="2">MK2</strain>
    </source>
</reference>
<evidence type="ECO:0000256" key="1">
    <source>
        <dbReference type="SAM" id="MobiDB-lite"/>
    </source>
</evidence>
<organism evidence="2 3">
    <name type="scientific">Aspergillus puulaauensis</name>
    <dbReference type="NCBI Taxonomy" id="1220207"/>
    <lineage>
        <taxon>Eukaryota</taxon>
        <taxon>Fungi</taxon>
        <taxon>Dikarya</taxon>
        <taxon>Ascomycota</taxon>
        <taxon>Pezizomycotina</taxon>
        <taxon>Eurotiomycetes</taxon>
        <taxon>Eurotiomycetidae</taxon>
        <taxon>Eurotiales</taxon>
        <taxon>Aspergillaceae</taxon>
        <taxon>Aspergillus</taxon>
    </lineage>
</organism>
<dbReference type="Proteomes" id="UP000654913">
    <property type="component" value="Chromosome 7"/>
</dbReference>
<dbReference type="RefSeq" id="XP_041561787.1">
    <property type="nucleotide sequence ID" value="XM_041696126.1"/>
</dbReference>
<evidence type="ECO:0000313" key="2">
    <source>
        <dbReference type="EMBL" id="BCS29601.1"/>
    </source>
</evidence>
<feature type="region of interest" description="Disordered" evidence="1">
    <location>
        <begin position="24"/>
        <end position="65"/>
    </location>
</feature>
<sequence length="611" mass="69415">MEAIVQIQNSHLLHIINRLDALENGTRSTTESPTISRPSEVSSSSASPQQVQPTPGTGRLNNHANCNSGQMSLKGYRFSSYSTETGLEEKLPISPETAKSWLQMLYDNQNSLGILLPIARDFMLTIPSIVDNPYVQIDVRVLILYYGALHQGMLLTPGIDTVKKSEYSILLYRRALHLMEDWQREEQINELSLHVAFWMTFETYSQSDFDLSHRLHRCACDIARALGLLDLDSIDGSAITPASSQPVNMDTVYRGVHRIYFWQILMMFDNLFRNNLYRAGSIEMGTWKVSLPDLSTWRSFNDGDRHAQVYFEVSLRLARISLKHSELRSSMDLRSGEDGMLDASAQAEVMNLVLEISAVISDWNVEPLLMQASSTIHASLYAKLIFDATSMITSSLRIQPQGASWPPEHGAELELDAARRSITAVQRLFELDPNVICWHLGYFKSYITPCIGIIFKSTLTTDAEETATSNITLILWIDLVLTDWESIRKELNSMKRFVQTLRRFTHTFVQQKFRGTQTEHGYEEPSALSEAMRRGVVEDILDVAWQTSESRSPLPGSPTTELLGEDELRFLHERGVDLQQLYNDPCQAILELEKSILTEPDPHRGWWTFDV</sequence>
<dbReference type="KEGG" id="apuu:APUU_71171S"/>
<proteinExistence type="predicted"/>
<accession>A0A7R7XXQ9</accession>
<name>A0A7R7XXQ9_9EURO</name>
<feature type="compositionally biased region" description="Low complexity" evidence="1">
    <location>
        <begin position="32"/>
        <end position="55"/>
    </location>
</feature>
<dbReference type="AlphaFoldDB" id="A0A7R7XXQ9"/>
<protein>
    <recommendedName>
        <fullName evidence="4">Transcription factor domain-containing protein</fullName>
    </recommendedName>
</protein>
<evidence type="ECO:0000313" key="3">
    <source>
        <dbReference type="Proteomes" id="UP000654913"/>
    </source>
</evidence>
<reference evidence="2" key="2">
    <citation type="submission" date="2021-02" db="EMBL/GenBank/DDBJ databases">
        <title>Aspergillus puulaauensis MK2 genome sequence.</title>
        <authorList>
            <person name="Futagami T."/>
            <person name="Mori K."/>
            <person name="Kadooka C."/>
            <person name="Tanaka T."/>
        </authorList>
    </citation>
    <scope>NUCLEOTIDE SEQUENCE</scope>
    <source>
        <strain evidence="2">MK2</strain>
    </source>
</reference>
<dbReference type="EMBL" id="AP024449">
    <property type="protein sequence ID" value="BCS29601.1"/>
    <property type="molecule type" value="Genomic_DNA"/>
</dbReference>
<keyword evidence="3" id="KW-1185">Reference proteome</keyword>
<dbReference type="GeneID" id="64979598"/>